<comment type="caution">
    <text evidence="2">The sequence shown here is derived from an EMBL/GenBank/DDBJ whole genome shotgun (WGS) entry which is preliminary data.</text>
</comment>
<dbReference type="AlphaFoldDB" id="A0AAD9ZDS5"/>
<accession>A0AAD9ZDS5</accession>
<evidence type="ECO:0000313" key="2">
    <source>
        <dbReference type="EMBL" id="KAK3174553.1"/>
    </source>
</evidence>
<protein>
    <submittedName>
        <fullName evidence="2">Uncharacterized protein</fullName>
    </submittedName>
</protein>
<dbReference type="EMBL" id="JASNWA010000006">
    <property type="protein sequence ID" value="KAK3174553.1"/>
    <property type="molecule type" value="Genomic_DNA"/>
</dbReference>
<proteinExistence type="predicted"/>
<reference evidence="2" key="1">
    <citation type="submission" date="2022-11" db="EMBL/GenBank/DDBJ databases">
        <title>Chromosomal genome sequence assembly and mating type (MAT) locus characterization of the leprose asexual lichenized fungus Lepraria neglecta (Nyl.) Erichsen.</title>
        <authorList>
            <person name="Allen J.L."/>
            <person name="Pfeffer B."/>
        </authorList>
    </citation>
    <scope>NUCLEOTIDE SEQUENCE</scope>
    <source>
        <strain evidence="2">Allen 5258</strain>
    </source>
</reference>
<evidence type="ECO:0000313" key="3">
    <source>
        <dbReference type="Proteomes" id="UP001276659"/>
    </source>
</evidence>
<keyword evidence="1" id="KW-0732">Signal</keyword>
<evidence type="ECO:0000256" key="1">
    <source>
        <dbReference type="SAM" id="SignalP"/>
    </source>
</evidence>
<gene>
    <name evidence="2" type="ORF">OEA41_001799</name>
</gene>
<organism evidence="2 3">
    <name type="scientific">Lepraria neglecta</name>
    <dbReference type="NCBI Taxonomy" id="209136"/>
    <lineage>
        <taxon>Eukaryota</taxon>
        <taxon>Fungi</taxon>
        <taxon>Dikarya</taxon>
        <taxon>Ascomycota</taxon>
        <taxon>Pezizomycotina</taxon>
        <taxon>Lecanoromycetes</taxon>
        <taxon>OSLEUM clade</taxon>
        <taxon>Lecanoromycetidae</taxon>
        <taxon>Lecanorales</taxon>
        <taxon>Lecanorineae</taxon>
        <taxon>Stereocaulaceae</taxon>
        <taxon>Lepraria</taxon>
    </lineage>
</organism>
<dbReference type="Proteomes" id="UP001276659">
    <property type="component" value="Unassembled WGS sequence"/>
</dbReference>
<feature type="signal peptide" evidence="1">
    <location>
        <begin position="1"/>
        <end position="18"/>
    </location>
</feature>
<name>A0AAD9ZDS5_9LECA</name>
<sequence>MLTTSLGWLAVLAPALSGASPVAILEDLPTLEKRIGNVGSFANYFPDCTNDPSYATGASQYNDGDGVYVTSSCDNGLTTPAVIAAMTNGEYPGQVIDCATTSSCSEVNINLNSTCTTDTTTWDNNFGGSIQAQIPLWFNKDASATGSLTYDHSFGGAQDVQMCTSNSDTGYVKNTQ</sequence>
<keyword evidence="3" id="KW-1185">Reference proteome</keyword>
<feature type="chain" id="PRO_5042267811" evidence="1">
    <location>
        <begin position="19"/>
        <end position="176"/>
    </location>
</feature>